<gene>
    <name evidence="1" type="ORF">R1sor_016341</name>
</gene>
<dbReference type="Proteomes" id="UP001633002">
    <property type="component" value="Unassembled WGS sequence"/>
</dbReference>
<sequence length="275" mass="31407">MKLVESGTLLVLVSIGIRPRYWSVSLWYFWANRRPHIISGQLVYYIKHFPLEEKDQPERRLDFADLMMRSLCREVFAVQAHLEDEMPERYMETFLADSLTWILIHHEVITGEECNAPAAPPAVPRAPTDPSGVKAAKAKGFDVLSVAGKSFVACIVWGGDRLSSVHPLNPCHHVKLKSFRTLHDPGICLRDVLLVDCSAKRNSLNHPYSAVHPKVVDVFTSVPEMSTWLLRFTDCLITWTENILPIVEFVHAHRRSMDGITDPILVLRDFWEEMP</sequence>
<accession>A0ABD3HEQ7</accession>
<dbReference type="AlphaFoldDB" id="A0ABD3HEQ7"/>
<dbReference type="EMBL" id="JBJQOH010000004">
    <property type="protein sequence ID" value="KAL3690032.1"/>
    <property type="molecule type" value="Genomic_DNA"/>
</dbReference>
<protein>
    <submittedName>
        <fullName evidence="1">Uncharacterized protein</fullName>
    </submittedName>
</protein>
<evidence type="ECO:0000313" key="1">
    <source>
        <dbReference type="EMBL" id="KAL3690032.1"/>
    </source>
</evidence>
<proteinExistence type="predicted"/>
<keyword evidence="2" id="KW-1185">Reference proteome</keyword>
<evidence type="ECO:0000313" key="2">
    <source>
        <dbReference type="Proteomes" id="UP001633002"/>
    </source>
</evidence>
<organism evidence="1 2">
    <name type="scientific">Riccia sorocarpa</name>
    <dbReference type="NCBI Taxonomy" id="122646"/>
    <lineage>
        <taxon>Eukaryota</taxon>
        <taxon>Viridiplantae</taxon>
        <taxon>Streptophyta</taxon>
        <taxon>Embryophyta</taxon>
        <taxon>Marchantiophyta</taxon>
        <taxon>Marchantiopsida</taxon>
        <taxon>Marchantiidae</taxon>
        <taxon>Marchantiales</taxon>
        <taxon>Ricciaceae</taxon>
        <taxon>Riccia</taxon>
    </lineage>
</organism>
<name>A0ABD3HEQ7_9MARC</name>
<comment type="caution">
    <text evidence="1">The sequence shown here is derived from an EMBL/GenBank/DDBJ whole genome shotgun (WGS) entry which is preliminary data.</text>
</comment>
<reference evidence="1 2" key="1">
    <citation type="submission" date="2024-09" db="EMBL/GenBank/DDBJ databases">
        <title>Chromosome-scale assembly of Riccia sorocarpa.</title>
        <authorList>
            <person name="Paukszto L."/>
        </authorList>
    </citation>
    <scope>NUCLEOTIDE SEQUENCE [LARGE SCALE GENOMIC DNA]</scope>
    <source>
        <strain evidence="1">LP-2024</strain>
        <tissue evidence="1">Aerial parts of the thallus</tissue>
    </source>
</reference>